<evidence type="ECO:0000256" key="1">
    <source>
        <dbReference type="SAM" id="Phobius"/>
    </source>
</evidence>
<keyword evidence="1" id="KW-0472">Membrane</keyword>
<sequence length="104" mass="12083">MHLVIISGNHCLNKSAEVHQFTRIIQDEHDRIIRIYHGWLSLPINISGLFVTILFIASVLRAIRQRRVSRKFYALLLNRAFGDAFATVIFLITFAYVIHVKHVK</sequence>
<keyword evidence="3" id="KW-1185">Reference proteome</keyword>
<dbReference type="AlphaFoldDB" id="A0AAD4N4Y6"/>
<proteinExistence type="predicted"/>
<dbReference type="Proteomes" id="UP001201812">
    <property type="component" value="Unassembled WGS sequence"/>
</dbReference>
<name>A0AAD4N4Y6_9BILA</name>
<evidence type="ECO:0000313" key="2">
    <source>
        <dbReference type="EMBL" id="KAI1715071.1"/>
    </source>
</evidence>
<comment type="caution">
    <text evidence="2">The sequence shown here is derived from an EMBL/GenBank/DDBJ whole genome shotgun (WGS) entry which is preliminary data.</text>
</comment>
<keyword evidence="1" id="KW-1133">Transmembrane helix</keyword>
<keyword evidence="1" id="KW-0812">Transmembrane</keyword>
<gene>
    <name evidence="2" type="ORF">DdX_08350</name>
</gene>
<evidence type="ECO:0000313" key="3">
    <source>
        <dbReference type="Proteomes" id="UP001201812"/>
    </source>
</evidence>
<organism evidence="2 3">
    <name type="scientific">Ditylenchus destructor</name>
    <dbReference type="NCBI Taxonomy" id="166010"/>
    <lineage>
        <taxon>Eukaryota</taxon>
        <taxon>Metazoa</taxon>
        <taxon>Ecdysozoa</taxon>
        <taxon>Nematoda</taxon>
        <taxon>Chromadorea</taxon>
        <taxon>Rhabditida</taxon>
        <taxon>Tylenchina</taxon>
        <taxon>Tylenchomorpha</taxon>
        <taxon>Sphaerularioidea</taxon>
        <taxon>Anguinidae</taxon>
        <taxon>Anguininae</taxon>
        <taxon>Ditylenchus</taxon>
    </lineage>
</organism>
<accession>A0AAD4N4Y6</accession>
<dbReference type="EMBL" id="JAKKPZ010000012">
    <property type="protein sequence ID" value="KAI1715071.1"/>
    <property type="molecule type" value="Genomic_DNA"/>
</dbReference>
<feature type="transmembrane region" description="Helical" evidence="1">
    <location>
        <begin position="39"/>
        <end position="60"/>
    </location>
</feature>
<feature type="transmembrane region" description="Helical" evidence="1">
    <location>
        <begin position="72"/>
        <end position="98"/>
    </location>
</feature>
<protein>
    <submittedName>
        <fullName evidence="2">Uncharacterized protein</fullName>
    </submittedName>
</protein>
<reference evidence="2" key="1">
    <citation type="submission" date="2022-01" db="EMBL/GenBank/DDBJ databases">
        <title>Genome Sequence Resource for Two Populations of Ditylenchus destructor, the Migratory Endoparasitic Phytonematode.</title>
        <authorList>
            <person name="Zhang H."/>
            <person name="Lin R."/>
            <person name="Xie B."/>
        </authorList>
    </citation>
    <scope>NUCLEOTIDE SEQUENCE</scope>
    <source>
        <strain evidence="2">BazhouSP</strain>
    </source>
</reference>